<dbReference type="Proteomes" id="UP001301350">
    <property type="component" value="Unassembled WGS sequence"/>
</dbReference>
<comment type="subcellular location">
    <subcellularLocation>
        <location evidence="1">Nucleus</location>
        <location evidence="1">Nucleolus</location>
    </subcellularLocation>
</comment>
<gene>
    <name evidence="7" type="ORF">CDCA_CDCA02G0673</name>
</gene>
<keyword evidence="1" id="KW-0694">RNA-binding</keyword>
<dbReference type="Pfam" id="PF17406">
    <property type="entry name" value="Nrap_D5"/>
    <property type="match status" value="1"/>
</dbReference>
<comment type="caution">
    <text evidence="7">The sequence shown here is derived from an EMBL/GenBank/DDBJ whole genome shotgun (WGS) entry which is preliminary data.</text>
</comment>
<reference evidence="7 8" key="1">
    <citation type="submission" date="2022-07" db="EMBL/GenBank/DDBJ databases">
        <title>Genome-wide signatures of adaptation to extreme environments.</title>
        <authorList>
            <person name="Cho C.H."/>
            <person name="Yoon H.S."/>
        </authorList>
    </citation>
    <scope>NUCLEOTIDE SEQUENCE [LARGE SCALE GENOMIC DNA]</scope>
    <source>
        <strain evidence="7 8">DBV 063 E5</strain>
    </source>
</reference>
<dbReference type="InterPro" id="IPR035369">
    <property type="entry name" value="Nrap_D4"/>
</dbReference>
<feature type="domain" description="Nrap protein" evidence="4">
    <location>
        <begin position="549"/>
        <end position="632"/>
    </location>
</feature>
<dbReference type="InterPro" id="IPR035082">
    <property type="entry name" value="Nrap_D1"/>
</dbReference>
<evidence type="ECO:0000259" key="3">
    <source>
        <dbReference type="Pfam" id="PF17404"/>
    </source>
</evidence>
<feature type="domain" description="Nrap protein" evidence="3">
    <location>
        <begin position="371"/>
        <end position="477"/>
    </location>
</feature>
<dbReference type="InterPro" id="IPR035368">
    <property type="entry name" value="Nrap_D3"/>
</dbReference>
<feature type="domain" description="Nrap protein" evidence="2">
    <location>
        <begin position="98"/>
        <end position="235"/>
    </location>
</feature>
<dbReference type="GO" id="GO:0034456">
    <property type="term" value="C:UTP-C complex"/>
    <property type="evidence" value="ECO:0007669"/>
    <property type="project" value="TreeGrafter"/>
</dbReference>
<dbReference type="Pfam" id="PF03813">
    <property type="entry name" value="Nrap"/>
    <property type="match status" value="1"/>
</dbReference>
<name>A0AAV9IRW0_CYACA</name>
<proteinExistence type="inferred from homology"/>
<evidence type="ECO:0000256" key="1">
    <source>
        <dbReference type="RuleBase" id="RU364032"/>
    </source>
</evidence>
<dbReference type="PANTHER" id="PTHR17972:SF0">
    <property type="entry name" value="NUCLEOLAR PROTEIN 6"/>
    <property type="match status" value="1"/>
</dbReference>
<dbReference type="Gene3D" id="3.30.70.3030">
    <property type="match status" value="1"/>
</dbReference>
<dbReference type="PANTHER" id="PTHR17972">
    <property type="entry name" value="NUCLEOLAR RNA-ASSOCIATED PROTEIN"/>
    <property type="match status" value="1"/>
</dbReference>
<dbReference type="AlphaFoldDB" id="A0AAV9IRW0"/>
<dbReference type="InterPro" id="IPR035370">
    <property type="entry name" value="Nrap_D5"/>
</dbReference>
<evidence type="ECO:0000259" key="4">
    <source>
        <dbReference type="Pfam" id="PF17405"/>
    </source>
</evidence>
<feature type="domain" description="Nrap protein" evidence="5">
    <location>
        <begin position="695"/>
        <end position="847"/>
    </location>
</feature>
<organism evidence="7 8">
    <name type="scientific">Cyanidium caldarium</name>
    <name type="common">Red alga</name>
    <dbReference type="NCBI Taxonomy" id="2771"/>
    <lineage>
        <taxon>Eukaryota</taxon>
        <taxon>Rhodophyta</taxon>
        <taxon>Bangiophyceae</taxon>
        <taxon>Cyanidiales</taxon>
        <taxon>Cyanidiaceae</taxon>
        <taxon>Cyanidium</taxon>
    </lineage>
</organism>
<evidence type="ECO:0000259" key="2">
    <source>
        <dbReference type="Pfam" id="PF03813"/>
    </source>
</evidence>
<evidence type="ECO:0000313" key="8">
    <source>
        <dbReference type="Proteomes" id="UP001301350"/>
    </source>
</evidence>
<sequence length="1010" mass="111784">MDSWEESRIRQLLQDAAVSDTRAAEDFLLQLQQVLQSLPRRRLAARQLEPASKVLLAEAAAVYRVRNEEARVEFQAPEKIVIVGSFLLRTAVRDDHNVDLAVLIPPACLYEKDYRDFRYHDRRLLYLVELARALQASGKFEWLRFGELWETASERPETDPPVRKPVLFLQPRQQSFVLRVMPVIQRGQFDARKLRPERGNLRSAAPNAATPLYNRSITDDMAPMDDLVFCHEAAEKFYGFRDLVRLLKLWRNNRGLSRYDGGPELRRLRSSHYLTMQMARLVHADRIPPRATVRHALHVAFAALAAEGDRHGFALREVQAALAATESPLAAVDEAGGLLPSLFTNSVEPIGHFDMLLVLRPADAASAPSLRQEVSRMEALWEAALGDRVTCVVPLRLAPNEGDASCAHAVLGVCLNGANAYRLVDRHPDERLFGGEKVELRRFKTGEVLPAIVWATRPQDRMEVPMRIVRHVLRQHFPQYHVDSTMLVLERAFLPRQWHSDYDLAGQSVLAADPQSPALFDAECLRLQQTLGALANLLMARTGEHALSTRLPLNIVAVRPTARGGEALRRTAVAWPRLQRGAGDNCVAQAAVTACVEFESSREWPGADADAAVHRAVRVAFAIAIGKLLQRAAPTMDGGDSQRLAVQVNDRGELHVIMDDFPICLQLQTPTDSATVDASARLHAQLSAVSHRHVGYGGACRLVKRFMAAHFLLDRSGVDGLAVEAVDLMVARLFTAPQPFAQPPCTAFGGLVRFLHLFAKMPVGRDGSKVAVVLLVPNLSEDENANALLAATATTCTVPLRLCTADDPAGTRLTSAVAAGVVRRLCAVARAALKHLAHTAVQEANMDADELGAMLRPPPPQLFGDLVIELNAAAVPHVPLRLDVREADMRRYRRHRWMPAAGAKLVSEQRVLVAFDPVESFTAWLRCQWGKLLVFLRDIYGGTVIAGTWRDAATASRPFSLVHAGYSRPVRAADSRLAVNVDEMVHEIYRAGEGMVRSVRVVRKPTTSEK</sequence>
<comment type="similarity">
    <text evidence="1">Belongs to the NRAP family.</text>
</comment>
<keyword evidence="1" id="KW-0539">Nucleus</keyword>
<accession>A0AAV9IRW0</accession>
<dbReference type="EMBL" id="JANCYW010000002">
    <property type="protein sequence ID" value="KAK4534648.1"/>
    <property type="molecule type" value="Genomic_DNA"/>
</dbReference>
<dbReference type="GO" id="GO:0006409">
    <property type="term" value="P:tRNA export from nucleus"/>
    <property type="evidence" value="ECO:0007669"/>
    <property type="project" value="TreeGrafter"/>
</dbReference>
<dbReference type="InterPro" id="IPR005554">
    <property type="entry name" value="NOL6/Upt22"/>
</dbReference>
<dbReference type="Pfam" id="PF17404">
    <property type="entry name" value="Nrap_D3"/>
    <property type="match status" value="1"/>
</dbReference>
<dbReference type="InterPro" id="IPR035371">
    <property type="entry name" value="Nrap_D6"/>
</dbReference>
<feature type="domain" description="Nrap protein" evidence="6">
    <location>
        <begin position="865"/>
        <end position="999"/>
    </location>
</feature>
<protein>
    <recommendedName>
        <fullName evidence="9">Nucleolar protein 6</fullName>
    </recommendedName>
</protein>
<dbReference type="Pfam" id="PF17407">
    <property type="entry name" value="Nrap_D6"/>
    <property type="match status" value="1"/>
</dbReference>
<dbReference type="GO" id="GO:0006364">
    <property type="term" value="P:rRNA processing"/>
    <property type="evidence" value="ECO:0007669"/>
    <property type="project" value="TreeGrafter"/>
</dbReference>
<evidence type="ECO:0000259" key="5">
    <source>
        <dbReference type="Pfam" id="PF17406"/>
    </source>
</evidence>
<evidence type="ECO:0000313" key="7">
    <source>
        <dbReference type="EMBL" id="KAK4534648.1"/>
    </source>
</evidence>
<evidence type="ECO:0008006" key="9">
    <source>
        <dbReference type="Google" id="ProtNLM"/>
    </source>
</evidence>
<dbReference type="GO" id="GO:0003723">
    <property type="term" value="F:RNA binding"/>
    <property type="evidence" value="ECO:0007669"/>
    <property type="project" value="UniProtKB-KW"/>
</dbReference>
<dbReference type="GO" id="GO:0032545">
    <property type="term" value="C:CURI complex"/>
    <property type="evidence" value="ECO:0007669"/>
    <property type="project" value="TreeGrafter"/>
</dbReference>
<dbReference type="GO" id="GO:0032040">
    <property type="term" value="C:small-subunit processome"/>
    <property type="evidence" value="ECO:0007669"/>
    <property type="project" value="TreeGrafter"/>
</dbReference>
<evidence type="ECO:0000259" key="6">
    <source>
        <dbReference type="Pfam" id="PF17407"/>
    </source>
</evidence>
<keyword evidence="8" id="KW-1185">Reference proteome</keyword>
<dbReference type="Pfam" id="PF17405">
    <property type="entry name" value="Nrap_D4"/>
    <property type="match status" value="1"/>
</dbReference>